<keyword evidence="1" id="KW-0812">Transmembrane</keyword>
<dbReference type="AlphaFoldDB" id="A0AAW1KSE5"/>
<sequence length="240" mass="27577">MEAIHRKKPSSLYTIAKMTFHCRQSNAQIGQRGVNRKKCDPIYDHQTLRDRAQKNFEAVKENKQRQGSYDRRFDKDNKVTVVKWKDNKCVLLATNYDTIQPLSEVQRSIRSSGEQSAVPQPRVVANYSKYMGGLDHHDWLLKKHGIAIRGKKWYWCLFIRIIDMAIVNGFALYNMIKGKNSMSIKDFRREIANSYLKLGVAMRTRIGRPSSAPSSRASVPVDVSTAIVQENRELTAPNTM</sequence>
<organism evidence="3 4">
    <name type="scientific">Popillia japonica</name>
    <name type="common">Japanese beetle</name>
    <dbReference type="NCBI Taxonomy" id="7064"/>
    <lineage>
        <taxon>Eukaryota</taxon>
        <taxon>Metazoa</taxon>
        <taxon>Ecdysozoa</taxon>
        <taxon>Arthropoda</taxon>
        <taxon>Hexapoda</taxon>
        <taxon>Insecta</taxon>
        <taxon>Pterygota</taxon>
        <taxon>Neoptera</taxon>
        <taxon>Endopterygota</taxon>
        <taxon>Coleoptera</taxon>
        <taxon>Polyphaga</taxon>
        <taxon>Scarabaeiformia</taxon>
        <taxon>Scarabaeidae</taxon>
        <taxon>Rutelinae</taxon>
        <taxon>Popillia</taxon>
    </lineage>
</organism>
<keyword evidence="4" id="KW-1185">Reference proteome</keyword>
<dbReference type="EMBL" id="JASPKY010000187">
    <property type="protein sequence ID" value="KAK9722581.1"/>
    <property type="molecule type" value="Genomic_DNA"/>
</dbReference>
<dbReference type="PANTHER" id="PTHR47272:SF2">
    <property type="entry name" value="PIGGYBAC TRANSPOSABLE ELEMENT-DERIVED PROTEIN 3-LIKE"/>
    <property type="match status" value="1"/>
</dbReference>
<evidence type="ECO:0000259" key="2">
    <source>
        <dbReference type="Pfam" id="PF13843"/>
    </source>
</evidence>
<proteinExistence type="predicted"/>
<keyword evidence="1" id="KW-0472">Membrane</keyword>
<evidence type="ECO:0000313" key="4">
    <source>
        <dbReference type="Proteomes" id="UP001458880"/>
    </source>
</evidence>
<evidence type="ECO:0000256" key="1">
    <source>
        <dbReference type="SAM" id="Phobius"/>
    </source>
</evidence>
<keyword evidence="1" id="KW-1133">Transmembrane helix</keyword>
<gene>
    <name evidence="3" type="ORF">QE152_g19632</name>
</gene>
<feature type="domain" description="PiggyBac transposable element-derived protein" evidence="2">
    <location>
        <begin position="47"/>
        <end position="170"/>
    </location>
</feature>
<comment type="caution">
    <text evidence="3">The sequence shown here is derived from an EMBL/GenBank/DDBJ whole genome shotgun (WGS) entry which is preliminary data.</text>
</comment>
<dbReference type="PANTHER" id="PTHR47272">
    <property type="entry name" value="DDE_TNP_1_7 DOMAIN-CONTAINING PROTEIN"/>
    <property type="match status" value="1"/>
</dbReference>
<feature type="transmembrane region" description="Helical" evidence="1">
    <location>
        <begin position="153"/>
        <end position="176"/>
    </location>
</feature>
<evidence type="ECO:0000313" key="3">
    <source>
        <dbReference type="EMBL" id="KAK9722581.1"/>
    </source>
</evidence>
<reference evidence="3 4" key="1">
    <citation type="journal article" date="2024" name="BMC Genomics">
        <title>De novo assembly and annotation of Popillia japonica's genome with initial clues to its potential as an invasive pest.</title>
        <authorList>
            <person name="Cucini C."/>
            <person name="Boschi S."/>
            <person name="Funari R."/>
            <person name="Cardaioli E."/>
            <person name="Iannotti N."/>
            <person name="Marturano G."/>
            <person name="Paoli F."/>
            <person name="Bruttini M."/>
            <person name="Carapelli A."/>
            <person name="Frati F."/>
            <person name="Nardi F."/>
        </authorList>
    </citation>
    <scope>NUCLEOTIDE SEQUENCE [LARGE SCALE GENOMIC DNA]</scope>
    <source>
        <strain evidence="3">DMR45628</strain>
    </source>
</reference>
<protein>
    <submittedName>
        <fullName evidence="3">Transposase IS4</fullName>
    </submittedName>
</protein>
<accession>A0AAW1KSE5</accession>
<dbReference type="InterPro" id="IPR029526">
    <property type="entry name" value="PGBD"/>
</dbReference>
<dbReference type="Pfam" id="PF13843">
    <property type="entry name" value="DDE_Tnp_1_7"/>
    <property type="match status" value="1"/>
</dbReference>
<name>A0AAW1KSE5_POPJA</name>
<dbReference type="Proteomes" id="UP001458880">
    <property type="component" value="Unassembled WGS sequence"/>
</dbReference>